<dbReference type="Pfam" id="PF14902">
    <property type="entry name" value="DUF4494"/>
    <property type="match status" value="1"/>
</dbReference>
<dbReference type="RefSeq" id="WP_381502834.1">
    <property type="nucleotide sequence ID" value="NZ_JBHUOM010000012.1"/>
</dbReference>
<accession>A0ABW6AIE2</accession>
<protein>
    <submittedName>
        <fullName evidence="1">DUF4494 domain-containing protein</fullName>
    </submittedName>
</protein>
<reference evidence="2" key="1">
    <citation type="journal article" date="2019" name="Int. J. Syst. Evol. Microbiol.">
        <title>The Global Catalogue of Microorganisms (GCM) 10K type strain sequencing project: providing services to taxonomists for standard genome sequencing and annotation.</title>
        <authorList>
            <consortium name="The Broad Institute Genomics Platform"/>
            <consortium name="The Broad Institute Genome Sequencing Center for Infectious Disease"/>
            <person name="Wu L."/>
            <person name="Ma J."/>
        </authorList>
    </citation>
    <scope>NUCLEOTIDE SEQUENCE [LARGE SCALE GENOMIC DNA]</scope>
    <source>
        <strain evidence="2">KCTC 52490</strain>
    </source>
</reference>
<comment type="caution">
    <text evidence="1">The sequence shown here is derived from an EMBL/GenBank/DDBJ whole genome shotgun (WGS) entry which is preliminary data.</text>
</comment>
<dbReference type="Proteomes" id="UP001597512">
    <property type="component" value="Unassembled WGS sequence"/>
</dbReference>
<gene>
    <name evidence="1" type="ORF">ACFS25_15830</name>
</gene>
<dbReference type="InterPro" id="IPR027848">
    <property type="entry name" value="DUF4494"/>
</dbReference>
<organism evidence="1 2">
    <name type="scientific">Spirosoma flavum</name>
    <dbReference type="NCBI Taxonomy" id="2048557"/>
    <lineage>
        <taxon>Bacteria</taxon>
        <taxon>Pseudomonadati</taxon>
        <taxon>Bacteroidota</taxon>
        <taxon>Cytophagia</taxon>
        <taxon>Cytophagales</taxon>
        <taxon>Cytophagaceae</taxon>
        <taxon>Spirosoma</taxon>
    </lineage>
</organism>
<evidence type="ECO:0000313" key="1">
    <source>
        <dbReference type="EMBL" id="MFD2935259.1"/>
    </source>
</evidence>
<evidence type="ECO:0000313" key="2">
    <source>
        <dbReference type="Proteomes" id="UP001597512"/>
    </source>
</evidence>
<name>A0ABW6AIE2_9BACT</name>
<proteinExistence type="predicted"/>
<keyword evidence="2" id="KW-1185">Reference proteome</keyword>
<sequence length="177" mass="20213">MPNWFLGKIRYQQPIDDSNVGTRNEEFIKQKTVTEAYLVDAVSYTDAEARLYQEIAANTPDFEITNISRMQLADVFYNEDSQGGLAGETWFKVKAMFITDDEKTGKQKKTPSMMLVNAETPKEAYERVEVSLKTALDPFEITDVNTTKILDIFPFNEEAQRNLRPLSEVLSPEPETV</sequence>
<dbReference type="EMBL" id="JBHUOM010000012">
    <property type="protein sequence ID" value="MFD2935259.1"/>
    <property type="molecule type" value="Genomic_DNA"/>
</dbReference>